<evidence type="ECO:0000313" key="2">
    <source>
        <dbReference type="EMBL" id="SPF78862.1"/>
    </source>
</evidence>
<dbReference type="AlphaFoldDB" id="A0A2R8AS16"/>
<feature type="compositionally biased region" description="Basic and acidic residues" evidence="1">
    <location>
        <begin position="163"/>
        <end position="173"/>
    </location>
</feature>
<evidence type="ECO:0000313" key="3">
    <source>
        <dbReference type="Proteomes" id="UP000244911"/>
    </source>
</evidence>
<feature type="region of interest" description="Disordered" evidence="1">
    <location>
        <begin position="135"/>
        <end position="173"/>
    </location>
</feature>
<keyword evidence="3" id="KW-1185">Reference proteome</keyword>
<dbReference type="Proteomes" id="UP000244911">
    <property type="component" value="Unassembled WGS sequence"/>
</dbReference>
<dbReference type="Gene3D" id="1.10.10.10">
    <property type="entry name" value="Winged helix-like DNA-binding domain superfamily/Winged helix DNA-binding domain"/>
    <property type="match status" value="1"/>
</dbReference>
<sequence length="235" mass="26553">MSKRTPLDLKQKWFVAQHWAQMDPPLTRASYAVLMRLLDRQNTKSGRCDPSAIGLAEETGFTERSVRSAFKELEERGAVKRYRAAKRSRNQFLIHSVEELGQIARLSELKSRSGRSSSMNSTSAQPAALFRSALKRSSPETIKETIKKKRSSERETVPNSRSLSEKHGASKTEMDLGEFEKRVVKVFEREGYGYEGLLSLPATEIEVIYGEMTKGVLSFSNAVGRLLKKYRSEVS</sequence>
<reference evidence="2 3" key="1">
    <citation type="submission" date="2018-03" db="EMBL/GenBank/DDBJ databases">
        <authorList>
            <person name="Keele B.F."/>
        </authorList>
    </citation>
    <scope>NUCLEOTIDE SEQUENCE [LARGE SCALE GENOMIC DNA]</scope>
    <source>
        <strain evidence="2 3">CECT 8811</strain>
    </source>
</reference>
<evidence type="ECO:0008006" key="4">
    <source>
        <dbReference type="Google" id="ProtNLM"/>
    </source>
</evidence>
<protein>
    <recommendedName>
        <fullName evidence="4">Helix-turn-helix domain-containing protein</fullName>
    </recommendedName>
</protein>
<dbReference type="SUPFAM" id="SSF46785">
    <property type="entry name" value="Winged helix' DNA-binding domain"/>
    <property type="match status" value="1"/>
</dbReference>
<organism evidence="2 3">
    <name type="scientific">Aliiroseovarius pelagivivens</name>
    <dbReference type="NCBI Taxonomy" id="1639690"/>
    <lineage>
        <taxon>Bacteria</taxon>
        <taxon>Pseudomonadati</taxon>
        <taxon>Pseudomonadota</taxon>
        <taxon>Alphaproteobacteria</taxon>
        <taxon>Rhodobacterales</taxon>
        <taxon>Paracoccaceae</taxon>
        <taxon>Aliiroseovarius</taxon>
    </lineage>
</organism>
<evidence type="ECO:0000256" key="1">
    <source>
        <dbReference type="SAM" id="MobiDB-lite"/>
    </source>
</evidence>
<gene>
    <name evidence="2" type="ORF">ALP8811_02794</name>
</gene>
<accession>A0A2R8AS16</accession>
<dbReference type="EMBL" id="OMOI01000002">
    <property type="protein sequence ID" value="SPF78862.1"/>
    <property type="molecule type" value="Genomic_DNA"/>
</dbReference>
<dbReference type="InterPro" id="IPR036388">
    <property type="entry name" value="WH-like_DNA-bd_sf"/>
</dbReference>
<proteinExistence type="predicted"/>
<dbReference type="InterPro" id="IPR036390">
    <property type="entry name" value="WH_DNA-bd_sf"/>
</dbReference>
<name>A0A2R8AS16_9RHOB</name>